<dbReference type="CDD" id="cd18787">
    <property type="entry name" value="SF2_C_DEAD"/>
    <property type="match status" value="1"/>
</dbReference>
<dbReference type="Pfam" id="PF00270">
    <property type="entry name" value="DEAD"/>
    <property type="match status" value="1"/>
</dbReference>
<sequence length="424" mass="48823">MKSFESLGINEIYIDKMKNEYITEPTKIQEEAIPFIMKGRDIIGKAQTGTGKTLAFALPILQLIDEDIATTQALILTPTRELALQITQVFEYLTADSNIGIVPVYGGHDVDKQINRLKTKSQIVVGTPGRILDHLRKGTINFKHLKRIVIDEADQMMAFGFMEDIDILMSKTPQNLQKMIFSATIPDRIRKLGRRIMKNPINIEIDPETVVVKEIRQVIIRTTEDRRFDSLKMAIEEFRPFMSIIFCKSRERANEVYNLMIKKGLDAEILHGEFSQTKRETIMKRFKDLKFPYLVTTDISARGMDIEGVTHVFNYDIPREIEYYIHRIGRTGRAGETGIAISLVSDKEVTQMEKIQKNVGITIQSVYDRSDYERERIDKEKLLEGKIKTKDTEFKRSQKSAKKSLVNSRKSGKVRRKPRKGSKK</sequence>
<dbReference type="SMART" id="SM00487">
    <property type="entry name" value="DEXDc"/>
    <property type="match status" value="1"/>
</dbReference>
<name>A0ABS4KIR0_9FIRM</name>
<dbReference type="PROSITE" id="PS51194">
    <property type="entry name" value="HELICASE_CTER"/>
    <property type="match status" value="1"/>
</dbReference>
<evidence type="ECO:0000256" key="6">
    <source>
        <dbReference type="SAM" id="MobiDB-lite"/>
    </source>
</evidence>
<comment type="similarity">
    <text evidence="5">Belongs to the DEAD box helicase family.</text>
</comment>
<dbReference type="InterPro" id="IPR014001">
    <property type="entry name" value="Helicase_ATP-bd"/>
</dbReference>
<evidence type="ECO:0000259" key="7">
    <source>
        <dbReference type="PROSITE" id="PS51192"/>
    </source>
</evidence>
<organism evidence="9 10">
    <name type="scientific">Acetoanaerobium pronyense</name>
    <dbReference type="NCBI Taxonomy" id="1482736"/>
    <lineage>
        <taxon>Bacteria</taxon>
        <taxon>Bacillati</taxon>
        <taxon>Bacillota</taxon>
        <taxon>Clostridia</taxon>
        <taxon>Peptostreptococcales</taxon>
        <taxon>Filifactoraceae</taxon>
        <taxon>Acetoanaerobium</taxon>
    </lineage>
</organism>
<evidence type="ECO:0000259" key="8">
    <source>
        <dbReference type="PROSITE" id="PS51194"/>
    </source>
</evidence>
<keyword evidence="2 9" id="KW-0378">Hydrolase</keyword>
<dbReference type="EMBL" id="JAGGLI010000014">
    <property type="protein sequence ID" value="MBP2027673.1"/>
    <property type="molecule type" value="Genomic_DNA"/>
</dbReference>
<dbReference type="Proteomes" id="UP001314903">
    <property type="component" value="Unassembled WGS sequence"/>
</dbReference>
<dbReference type="PANTHER" id="PTHR47959">
    <property type="entry name" value="ATP-DEPENDENT RNA HELICASE RHLE-RELATED"/>
    <property type="match status" value="1"/>
</dbReference>
<keyword evidence="4" id="KW-0067">ATP-binding</keyword>
<gene>
    <name evidence="9" type="ORF">J2Z35_001470</name>
</gene>
<evidence type="ECO:0000313" key="9">
    <source>
        <dbReference type="EMBL" id="MBP2027673.1"/>
    </source>
</evidence>
<dbReference type="PANTHER" id="PTHR47959:SF1">
    <property type="entry name" value="ATP-DEPENDENT RNA HELICASE DBPA"/>
    <property type="match status" value="1"/>
</dbReference>
<keyword evidence="3 9" id="KW-0347">Helicase</keyword>
<feature type="compositionally biased region" description="Basic residues" evidence="6">
    <location>
        <begin position="410"/>
        <end position="424"/>
    </location>
</feature>
<evidence type="ECO:0000256" key="3">
    <source>
        <dbReference type="ARBA" id="ARBA00022806"/>
    </source>
</evidence>
<dbReference type="PROSITE" id="PS51192">
    <property type="entry name" value="HELICASE_ATP_BIND_1"/>
    <property type="match status" value="1"/>
</dbReference>
<dbReference type="RefSeq" id="WP_209660737.1">
    <property type="nucleotide sequence ID" value="NZ_JAGGLI010000014.1"/>
</dbReference>
<evidence type="ECO:0000256" key="5">
    <source>
        <dbReference type="ARBA" id="ARBA00038437"/>
    </source>
</evidence>
<dbReference type="InterPro" id="IPR027417">
    <property type="entry name" value="P-loop_NTPase"/>
</dbReference>
<dbReference type="EC" id="3.6.4.13" evidence="9"/>
<evidence type="ECO:0000256" key="1">
    <source>
        <dbReference type="ARBA" id="ARBA00022741"/>
    </source>
</evidence>
<feature type="region of interest" description="Disordered" evidence="6">
    <location>
        <begin position="392"/>
        <end position="424"/>
    </location>
</feature>
<keyword evidence="10" id="KW-1185">Reference proteome</keyword>
<dbReference type="Pfam" id="PF00271">
    <property type="entry name" value="Helicase_C"/>
    <property type="match status" value="1"/>
</dbReference>
<feature type="domain" description="Helicase ATP-binding" evidence="7">
    <location>
        <begin position="33"/>
        <end position="203"/>
    </location>
</feature>
<dbReference type="InterPro" id="IPR001650">
    <property type="entry name" value="Helicase_C-like"/>
</dbReference>
<dbReference type="Gene3D" id="3.40.50.300">
    <property type="entry name" value="P-loop containing nucleotide triphosphate hydrolases"/>
    <property type="match status" value="2"/>
</dbReference>
<keyword evidence="1" id="KW-0547">Nucleotide-binding</keyword>
<dbReference type="CDD" id="cd00268">
    <property type="entry name" value="DEADc"/>
    <property type="match status" value="1"/>
</dbReference>
<evidence type="ECO:0000256" key="4">
    <source>
        <dbReference type="ARBA" id="ARBA00022840"/>
    </source>
</evidence>
<evidence type="ECO:0000256" key="2">
    <source>
        <dbReference type="ARBA" id="ARBA00022801"/>
    </source>
</evidence>
<accession>A0ABS4KIR0</accession>
<dbReference type="InterPro" id="IPR050079">
    <property type="entry name" value="DEAD_box_RNA_helicase"/>
</dbReference>
<dbReference type="GO" id="GO:0003724">
    <property type="term" value="F:RNA helicase activity"/>
    <property type="evidence" value="ECO:0007669"/>
    <property type="project" value="UniProtKB-EC"/>
</dbReference>
<feature type="domain" description="Helicase C-terminal" evidence="8">
    <location>
        <begin position="214"/>
        <end position="374"/>
    </location>
</feature>
<evidence type="ECO:0000313" key="10">
    <source>
        <dbReference type="Proteomes" id="UP001314903"/>
    </source>
</evidence>
<dbReference type="GO" id="GO:0016787">
    <property type="term" value="F:hydrolase activity"/>
    <property type="evidence" value="ECO:0007669"/>
    <property type="project" value="UniProtKB-KW"/>
</dbReference>
<dbReference type="InterPro" id="IPR011545">
    <property type="entry name" value="DEAD/DEAH_box_helicase_dom"/>
</dbReference>
<dbReference type="SMART" id="SM00490">
    <property type="entry name" value="HELICc"/>
    <property type="match status" value="1"/>
</dbReference>
<protein>
    <submittedName>
        <fullName evidence="9">ATP-dependent RNA helicase DeaD</fullName>
        <ecNumber evidence="9">3.6.4.13</ecNumber>
    </submittedName>
</protein>
<dbReference type="SUPFAM" id="SSF52540">
    <property type="entry name" value="P-loop containing nucleoside triphosphate hydrolases"/>
    <property type="match status" value="1"/>
</dbReference>
<comment type="caution">
    <text evidence="9">The sequence shown here is derived from an EMBL/GenBank/DDBJ whole genome shotgun (WGS) entry which is preliminary data.</text>
</comment>
<proteinExistence type="inferred from homology"/>
<reference evidence="9 10" key="1">
    <citation type="submission" date="2021-03" db="EMBL/GenBank/DDBJ databases">
        <title>Genomic Encyclopedia of Type Strains, Phase IV (KMG-IV): sequencing the most valuable type-strain genomes for metagenomic binning, comparative biology and taxonomic classification.</title>
        <authorList>
            <person name="Goeker M."/>
        </authorList>
    </citation>
    <scope>NUCLEOTIDE SEQUENCE [LARGE SCALE GENOMIC DNA]</scope>
    <source>
        <strain evidence="9 10">DSM 27512</strain>
    </source>
</reference>
<dbReference type="InterPro" id="IPR044742">
    <property type="entry name" value="DEAD/DEAH_RhlB"/>
</dbReference>